<comment type="caution">
    <text evidence="2">The sequence shown here is derived from an EMBL/GenBank/DDBJ whole genome shotgun (WGS) entry which is preliminary data.</text>
</comment>
<protein>
    <recommendedName>
        <fullName evidence="4">PD-(D/E)XK nuclease superfamily protein</fullName>
    </recommendedName>
</protein>
<name>A0A6N7EUH6_9GAMM</name>
<dbReference type="Proteomes" id="UP000471298">
    <property type="component" value="Unassembled WGS sequence"/>
</dbReference>
<reference evidence="2 3" key="1">
    <citation type="submission" date="2019-10" db="EMBL/GenBank/DDBJ databases">
        <title>Cardiobacteriales fam. a chemoheterotrophic member of the order Cardiobacteriales, and proposal of Cardiobacteriales fam. nov.</title>
        <authorList>
            <person name="Wang C."/>
        </authorList>
    </citation>
    <scope>NUCLEOTIDE SEQUENCE [LARGE SCALE GENOMIC DNA]</scope>
    <source>
        <strain evidence="2 3">ML27</strain>
    </source>
</reference>
<dbReference type="EMBL" id="WHNW01000007">
    <property type="protein sequence ID" value="MPV86434.1"/>
    <property type="molecule type" value="Genomic_DNA"/>
</dbReference>
<evidence type="ECO:0000313" key="3">
    <source>
        <dbReference type="Proteomes" id="UP000471298"/>
    </source>
</evidence>
<dbReference type="InParanoid" id="A0A6N7EUH6"/>
<keyword evidence="3" id="KW-1185">Reference proteome</keyword>
<gene>
    <name evidence="2" type="ORF">GCU85_06785</name>
</gene>
<feature type="transmembrane region" description="Helical" evidence="1">
    <location>
        <begin position="69"/>
        <end position="93"/>
    </location>
</feature>
<proteinExistence type="predicted"/>
<organism evidence="2 3">
    <name type="scientific">Ostreibacterium oceani</name>
    <dbReference type="NCBI Taxonomy" id="2654998"/>
    <lineage>
        <taxon>Bacteria</taxon>
        <taxon>Pseudomonadati</taxon>
        <taxon>Pseudomonadota</taxon>
        <taxon>Gammaproteobacteria</taxon>
        <taxon>Cardiobacteriales</taxon>
        <taxon>Ostreibacteriaceae</taxon>
        <taxon>Ostreibacterium</taxon>
    </lineage>
</organism>
<evidence type="ECO:0008006" key="4">
    <source>
        <dbReference type="Google" id="ProtNLM"/>
    </source>
</evidence>
<dbReference type="AlphaFoldDB" id="A0A6N7EUH6"/>
<keyword evidence="1" id="KW-0812">Transmembrane</keyword>
<evidence type="ECO:0000313" key="2">
    <source>
        <dbReference type="EMBL" id="MPV86434.1"/>
    </source>
</evidence>
<accession>A0A6N7EUH6</accession>
<dbReference type="RefSeq" id="WP_152810430.1">
    <property type="nucleotide sequence ID" value="NZ_WHNW01000007.1"/>
</dbReference>
<keyword evidence="1" id="KW-0472">Membrane</keyword>
<evidence type="ECO:0000256" key="1">
    <source>
        <dbReference type="SAM" id="Phobius"/>
    </source>
</evidence>
<keyword evidence="1" id="KW-1133">Transmembrane helix</keyword>
<sequence length="302" mass="35614">MQKIDYGDINKFLVSIGLVLIALAVLTPYLYLKEDFGLYIEQSKIDQMQEPIKELITEKQNQVIKFQIFIPWVSLSFFLLGLTSTIIGLVRWFKRQSKIDEKFDKELQKLDLEITSLTPEEKEEKAKQEVEEIESVEQQVTSSPVVKPSTHSDYVKAYMQIEKGITEVFENYKSPNFDVLSQQRIGNRYEIDILLQAKTKRFLDRIVEIKYFRNRLSLKIIRDTISRINTQISYYNQASNRRVVPVLLIVYSKETTTADDILKFQNRIIDESQDIPNLNRLNIDFIEENEIKKFDVRRIIKK</sequence>
<feature type="transmembrane region" description="Helical" evidence="1">
    <location>
        <begin position="12"/>
        <end position="32"/>
    </location>
</feature>